<organism evidence="1 2">
    <name type="scientific">Candidatus Woesebacteria bacterium GW2011_GWB1_45_5</name>
    <dbReference type="NCBI Taxonomy" id="1618581"/>
    <lineage>
        <taxon>Bacteria</taxon>
        <taxon>Candidatus Woeseibacteriota</taxon>
    </lineage>
</organism>
<name>A0A0G1QNT5_9BACT</name>
<sequence>MNFRQKLGPISFFFFLLFLFAKWGPSLPVSVLSQQKGEPLVVQGTGRISVAPDIARVDMGIQENGSSLKTVQDSVNKKSKTLVDGLKKLGIDGKNIKTTSYSVYPNYDYTSRNSRITGYQVSINYEVTIDDFDKVNDALTVATQNGANVVGGVNFEVNDKTKKEKLQEAREEAVNEAKEKAGGLAKAANMTLGRVVNISESQGFEPRPLTFLEKAAGAPADVAQPEITPGETELSVTVSLSYEIR</sequence>
<evidence type="ECO:0000313" key="1">
    <source>
        <dbReference type="EMBL" id="KKU10305.1"/>
    </source>
</evidence>
<dbReference type="InterPro" id="IPR007497">
    <property type="entry name" value="SIMPL/DUF541"/>
</dbReference>
<dbReference type="Pfam" id="PF04402">
    <property type="entry name" value="SIMPL"/>
    <property type="match status" value="1"/>
</dbReference>
<dbReference type="GO" id="GO:0006974">
    <property type="term" value="P:DNA damage response"/>
    <property type="evidence" value="ECO:0007669"/>
    <property type="project" value="TreeGrafter"/>
</dbReference>
<protein>
    <submittedName>
        <fullName evidence="1">26 kDa periplasmic immunogenic protein</fullName>
    </submittedName>
</protein>
<dbReference type="Proteomes" id="UP000034329">
    <property type="component" value="Unassembled WGS sequence"/>
</dbReference>
<accession>A0A0G1QNT5</accession>
<dbReference type="InterPro" id="IPR052022">
    <property type="entry name" value="26kDa_periplasmic_antigen"/>
</dbReference>
<dbReference type="AlphaFoldDB" id="A0A0G1QNT5"/>
<dbReference type="PANTHER" id="PTHR34387:SF1">
    <property type="entry name" value="PERIPLASMIC IMMUNOGENIC PROTEIN"/>
    <property type="match status" value="1"/>
</dbReference>
<dbReference type="Gene3D" id="3.30.70.2970">
    <property type="entry name" value="Protein of unknown function (DUF541), domain 2"/>
    <property type="match status" value="1"/>
</dbReference>
<gene>
    <name evidence="1" type="ORF">UX13_C0015G0014</name>
</gene>
<proteinExistence type="predicted"/>
<dbReference type="Gene3D" id="3.30.110.170">
    <property type="entry name" value="Protein of unknown function (DUF541), domain 1"/>
    <property type="match status" value="1"/>
</dbReference>
<dbReference type="EMBL" id="LCLA01000015">
    <property type="protein sequence ID" value="KKU10305.1"/>
    <property type="molecule type" value="Genomic_DNA"/>
</dbReference>
<reference evidence="1 2" key="1">
    <citation type="journal article" date="2015" name="Nature">
        <title>rRNA introns, odd ribosomes, and small enigmatic genomes across a large radiation of phyla.</title>
        <authorList>
            <person name="Brown C.T."/>
            <person name="Hug L.A."/>
            <person name="Thomas B.C."/>
            <person name="Sharon I."/>
            <person name="Castelle C.J."/>
            <person name="Singh A."/>
            <person name="Wilkins M.J."/>
            <person name="Williams K.H."/>
            <person name="Banfield J.F."/>
        </authorList>
    </citation>
    <scope>NUCLEOTIDE SEQUENCE [LARGE SCALE GENOMIC DNA]</scope>
</reference>
<dbReference type="PANTHER" id="PTHR34387">
    <property type="entry name" value="SLR1258 PROTEIN"/>
    <property type="match status" value="1"/>
</dbReference>
<evidence type="ECO:0000313" key="2">
    <source>
        <dbReference type="Proteomes" id="UP000034329"/>
    </source>
</evidence>
<comment type="caution">
    <text evidence="1">The sequence shown here is derived from an EMBL/GenBank/DDBJ whole genome shotgun (WGS) entry which is preliminary data.</text>
</comment>